<keyword evidence="1" id="KW-0472">Membrane</keyword>
<dbReference type="InParanoid" id="A0A7J7DLG8"/>
<dbReference type="AlphaFoldDB" id="A0A7J7DLG8"/>
<reference evidence="2 3" key="1">
    <citation type="journal article" date="2020" name="Nat. Commun.">
        <title>Genome of Tripterygium wilfordii and identification of cytochrome P450 involved in triptolide biosynthesis.</title>
        <authorList>
            <person name="Tu L."/>
            <person name="Su P."/>
            <person name="Zhang Z."/>
            <person name="Gao L."/>
            <person name="Wang J."/>
            <person name="Hu T."/>
            <person name="Zhou J."/>
            <person name="Zhang Y."/>
            <person name="Zhao Y."/>
            <person name="Liu Y."/>
            <person name="Song Y."/>
            <person name="Tong Y."/>
            <person name="Lu Y."/>
            <person name="Yang J."/>
            <person name="Xu C."/>
            <person name="Jia M."/>
            <person name="Peters R.J."/>
            <person name="Huang L."/>
            <person name="Gao W."/>
        </authorList>
    </citation>
    <scope>NUCLEOTIDE SEQUENCE [LARGE SCALE GENOMIC DNA]</scope>
    <source>
        <strain evidence="3">cv. XIE 37</strain>
        <tissue evidence="2">Leaf</tissue>
    </source>
</reference>
<evidence type="ECO:0000256" key="1">
    <source>
        <dbReference type="SAM" id="Phobius"/>
    </source>
</evidence>
<evidence type="ECO:0000313" key="2">
    <source>
        <dbReference type="EMBL" id="KAF5747109.1"/>
    </source>
</evidence>
<dbReference type="EMBL" id="JAAARO010000006">
    <property type="protein sequence ID" value="KAF5747109.1"/>
    <property type="molecule type" value="Genomic_DNA"/>
</dbReference>
<evidence type="ECO:0000313" key="3">
    <source>
        <dbReference type="Proteomes" id="UP000593562"/>
    </source>
</evidence>
<gene>
    <name evidence="2" type="ORF">HS088_TW06G01290</name>
</gene>
<keyword evidence="1" id="KW-0812">Transmembrane</keyword>
<feature type="transmembrane region" description="Helical" evidence="1">
    <location>
        <begin position="36"/>
        <end position="69"/>
    </location>
</feature>
<keyword evidence="3" id="KW-1185">Reference proteome</keyword>
<name>A0A7J7DLG8_TRIWF</name>
<protein>
    <submittedName>
        <fullName evidence="2">Uncharacterized protein</fullName>
    </submittedName>
</protein>
<accession>A0A7J7DLG8</accession>
<dbReference type="Proteomes" id="UP000593562">
    <property type="component" value="Unassembled WGS sequence"/>
</dbReference>
<keyword evidence="1" id="KW-1133">Transmembrane helix</keyword>
<sequence length="79" mass="8884">MVESYRGIHALYGYSFEIFADGRIFFSRVFGKDPTVVLRAVLLLQLGFAGKIFCGNLISVCVVTFMSIYQSLLESFSED</sequence>
<organism evidence="2 3">
    <name type="scientific">Tripterygium wilfordii</name>
    <name type="common">Thunder God vine</name>
    <dbReference type="NCBI Taxonomy" id="458696"/>
    <lineage>
        <taxon>Eukaryota</taxon>
        <taxon>Viridiplantae</taxon>
        <taxon>Streptophyta</taxon>
        <taxon>Embryophyta</taxon>
        <taxon>Tracheophyta</taxon>
        <taxon>Spermatophyta</taxon>
        <taxon>Magnoliopsida</taxon>
        <taxon>eudicotyledons</taxon>
        <taxon>Gunneridae</taxon>
        <taxon>Pentapetalae</taxon>
        <taxon>rosids</taxon>
        <taxon>fabids</taxon>
        <taxon>Celastrales</taxon>
        <taxon>Celastraceae</taxon>
        <taxon>Tripterygium</taxon>
    </lineage>
</organism>
<proteinExistence type="predicted"/>
<comment type="caution">
    <text evidence="2">The sequence shown here is derived from an EMBL/GenBank/DDBJ whole genome shotgun (WGS) entry which is preliminary data.</text>
</comment>